<evidence type="ECO:0000256" key="3">
    <source>
        <dbReference type="ARBA" id="ARBA00012944"/>
    </source>
</evidence>
<comment type="subcellular location">
    <subcellularLocation>
        <location evidence="1 17">Mitochondrion inner membrane</location>
        <topology evidence="1 17">Multi-pass membrane protein</topology>
    </subcellularLocation>
</comment>
<sequence>MNPQASLIFITSLLLGTTITISSNHWIMAWAGLEINTLAILPLISKSHHPRAIEAATKYFLTQAAASALVLFSSMTNAWQTGQWDVTQLTHPTSCLILTSAIAIKLGLVPFHFWFPEVLQGAPLTTGLLLSTVMKLPPITLLYMTSPSLNPTLLTTLAILSAALGGWMGLNQTQTRKILAFSSISHLGWMTIIIIYNPKLTLLNFYLYAMMTAAVFLSLNAIKALNLSTLVTTWTKTPFLNAMLFLTLLSLAGLPPLTGFLPKWFIIQELTKQDMAPTATLMSLLSLLSLFFYLRLAYCATITLPPHTTNHMKQWRTGKSTSTMIGILTTMSIMLLPISPMILTLA</sequence>
<evidence type="ECO:0000256" key="7">
    <source>
        <dbReference type="ARBA" id="ARBA00022692"/>
    </source>
</evidence>
<dbReference type="GO" id="GO:0005743">
    <property type="term" value="C:mitochondrial inner membrane"/>
    <property type="evidence" value="ECO:0007669"/>
    <property type="project" value="UniProtKB-SubCell"/>
</dbReference>
<organism evidence="20">
    <name type="scientific">Heterospingus xanthopygius</name>
    <dbReference type="NCBI Taxonomy" id="62209"/>
    <lineage>
        <taxon>Eukaryota</taxon>
        <taxon>Metazoa</taxon>
        <taxon>Chordata</taxon>
        <taxon>Craniata</taxon>
        <taxon>Vertebrata</taxon>
        <taxon>Euteleostomi</taxon>
        <taxon>Archelosauria</taxon>
        <taxon>Archosauria</taxon>
        <taxon>Dinosauria</taxon>
        <taxon>Saurischia</taxon>
        <taxon>Theropoda</taxon>
        <taxon>Coelurosauria</taxon>
        <taxon>Aves</taxon>
        <taxon>Neognathae</taxon>
        <taxon>Neoaves</taxon>
        <taxon>Telluraves</taxon>
        <taxon>Australaves</taxon>
        <taxon>Passeriformes</taxon>
        <taxon>Thraupidae</taxon>
        <taxon>Heterospingus</taxon>
    </lineage>
</organism>
<evidence type="ECO:0000256" key="9">
    <source>
        <dbReference type="ARBA" id="ARBA00022967"/>
    </source>
</evidence>
<proteinExistence type="inferred from homology"/>
<dbReference type="PANTHER" id="PTHR46552:SF1">
    <property type="entry name" value="NADH-UBIQUINONE OXIDOREDUCTASE CHAIN 2"/>
    <property type="match status" value="1"/>
</dbReference>
<keyword evidence="6 17" id="KW-0679">Respiratory chain</keyword>
<evidence type="ECO:0000256" key="13">
    <source>
        <dbReference type="ARBA" id="ARBA00023075"/>
    </source>
</evidence>
<evidence type="ECO:0000256" key="6">
    <source>
        <dbReference type="ARBA" id="ARBA00022660"/>
    </source>
</evidence>
<reference evidence="20" key="1">
    <citation type="journal article" date="2009" name="Biol. J. Linn. Soc. Lond.">
        <title>Phylogeny, biogeography, and recurrent evolution of divergent bill types in the nectar-stealing flowerpiercers (Thraupini: Diglossa and Diglossopis).</title>
        <authorList>
            <person name="Mauck W.M. III"/>
            <person name="Burns K.J."/>
        </authorList>
    </citation>
    <scope>NUCLEOTIDE SEQUENCE</scope>
</reference>
<feature type="transmembrane region" description="Helical" evidence="17">
    <location>
        <begin position="242"/>
        <end position="261"/>
    </location>
</feature>
<feature type="domain" description="NADH:quinone oxidoreductase/Mrp antiporter transmembrane" evidence="18">
    <location>
        <begin position="23"/>
        <end position="288"/>
    </location>
</feature>
<gene>
    <name evidence="20" type="primary">ND2</name>
</gene>
<feature type="transmembrane region" description="Helical" evidence="17">
    <location>
        <begin position="152"/>
        <end position="171"/>
    </location>
</feature>
<keyword evidence="12 17" id="KW-0520">NAD</keyword>
<comment type="similarity">
    <text evidence="2 17">Belongs to the complex I subunit 2 family.</text>
</comment>
<feature type="transmembrane region" description="Helical" evidence="17">
    <location>
        <begin position="96"/>
        <end position="115"/>
    </location>
</feature>
<evidence type="ECO:0000256" key="2">
    <source>
        <dbReference type="ARBA" id="ARBA00007012"/>
    </source>
</evidence>
<comment type="catalytic activity">
    <reaction evidence="16 17">
        <text>a ubiquinone + NADH + 5 H(+)(in) = a ubiquinol + NAD(+) + 4 H(+)(out)</text>
        <dbReference type="Rhea" id="RHEA:29091"/>
        <dbReference type="Rhea" id="RHEA-COMP:9565"/>
        <dbReference type="Rhea" id="RHEA-COMP:9566"/>
        <dbReference type="ChEBI" id="CHEBI:15378"/>
        <dbReference type="ChEBI" id="CHEBI:16389"/>
        <dbReference type="ChEBI" id="CHEBI:17976"/>
        <dbReference type="ChEBI" id="CHEBI:57540"/>
        <dbReference type="ChEBI" id="CHEBI:57945"/>
        <dbReference type="EC" id="7.1.1.2"/>
    </reaction>
</comment>
<keyword evidence="14 17" id="KW-0496">Mitochondrion</keyword>
<keyword evidence="9 17" id="KW-1278">Translocase</keyword>
<keyword evidence="13 17" id="KW-0830">Ubiquinone</keyword>
<keyword evidence="5" id="KW-0813">Transport</keyword>
<evidence type="ECO:0000259" key="18">
    <source>
        <dbReference type="Pfam" id="PF00361"/>
    </source>
</evidence>
<dbReference type="PANTHER" id="PTHR46552">
    <property type="entry name" value="NADH-UBIQUINONE OXIDOREDUCTASE CHAIN 2"/>
    <property type="match status" value="1"/>
</dbReference>
<dbReference type="InterPro" id="IPR050175">
    <property type="entry name" value="Complex_I_Subunit_2"/>
</dbReference>
<keyword evidence="7 17" id="KW-0812">Transmembrane</keyword>
<dbReference type="InterPro" id="IPR010933">
    <property type="entry name" value="NADH_DH_su2_C"/>
</dbReference>
<evidence type="ECO:0000256" key="10">
    <source>
        <dbReference type="ARBA" id="ARBA00022982"/>
    </source>
</evidence>
<dbReference type="InterPro" id="IPR001750">
    <property type="entry name" value="ND/Mrp_TM"/>
</dbReference>
<dbReference type="Pfam" id="PF00361">
    <property type="entry name" value="Proton_antipo_M"/>
    <property type="match status" value="1"/>
</dbReference>
<evidence type="ECO:0000256" key="8">
    <source>
        <dbReference type="ARBA" id="ARBA00022792"/>
    </source>
</evidence>
<evidence type="ECO:0000313" key="20">
    <source>
        <dbReference type="EMBL" id="ACF57771.1"/>
    </source>
</evidence>
<feature type="transmembrane region" description="Helical" evidence="17">
    <location>
        <begin position="281"/>
        <end position="304"/>
    </location>
</feature>
<keyword evidence="10 17" id="KW-0249">Electron transport</keyword>
<geneLocation type="mitochondrion" evidence="20"/>
<evidence type="ECO:0000256" key="17">
    <source>
        <dbReference type="RuleBase" id="RU003403"/>
    </source>
</evidence>
<feature type="domain" description="NADH dehydrogenase subunit 2 C-terminal" evidence="19">
    <location>
        <begin position="290"/>
        <end position="343"/>
    </location>
</feature>
<feature type="transmembrane region" description="Helical" evidence="17">
    <location>
        <begin position="202"/>
        <end position="222"/>
    </location>
</feature>
<dbReference type="GO" id="GO:0008137">
    <property type="term" value="F:NADH dehydrogenase (ubiquinone) activity"/>
    <property type="evidence" value="ECO:0007669"/>
    <property type="project" value="UniProtKB-EC"/>
</dbReference>
<dbReference type="EC" id="7.1.1.2" evidence="3 17"/>
<evidence type="ECO:0000256" key="16">
    <source>
        <dbReference type="ARBA" id="ARBA00049551"/>
    </source>
</evidence>
<feature type="transmembrane region" description="Helical" evidence="17">
    <location>
        <begin position="325"/>
        <end position="343"/>
    </location>
</feature>
<evidence type="ECO:0000256" key="14">
    <source>
        <dbReference type="ARBA" id="ARBA00023128"/>
    </source>
</evidence>
<dbReference type="GO" id="GO:0006120">
    <property type="term" value="P:mitochondrial electron transport, NADH to ubiquinone"/>
    <property type="evidence" value="ECO:0007669"/>
    <property type="project" value="InterPro"/>
</dbReference>
<accession>C7S7N2</accession>
<dbReference type="EMBL" id="EU647949">
    <property type="protein sequence ID" value="ACF57771.1"/>
    <property type="molecule type" value="Genomic_DNA"/>
</dbReference>
<dbReference type="AlphaFoldDB" id="C7S7N2"/>
<dbReference type="InterPro" id="IPR003917">
    <property type="entry name" value="NADH_UbQ_OxRdtase_chain2"/>
</dbReference>
<evidence type="ECO:0000256" key="12">
    <source>
        <dbReference type="ARBA" id="ARBA00023027"/>
    </source>
</evidence>
<feature type="transmembrane region" description="Helical" evidence="17">
    <location>
        <begin position="56"/>
        <end position="76"/>
    </location>
</feature>
<keyword evidence="15 17" id="KW-0472">Membrane</keyword>
<name>C7S7N2_9PASS</name>
<feature type="transmembrane region" description="Helical" evidence="17">
    <location>
        <begin position="178"/>
        <end position="196"/>
    </location>
</feature>
<dbReference type="PRINTS" id="PR01436">
    <property type="entry name" value="NADHDHGNASE2"/>
</dbReference>
<protein>
    <recommendedName>
        <fullName evidence="4 17">NADH-ubiquinone oxidoreductase chain 2</fullName>
        <ecNumber evidence="3 17">7.1.1.2</ecNumber>
    </recommendedName>
</protein>
<evidence type="ECO:0000256" key="15">
    <source>
        <dbReference type="ARBA" id="ARBA00023136"/>
    </source>
</evidence>
<keyword evidence="11 17" id="KW-1133">Transmembrane helix</keyword>
<comment type="function">
    <text evidence="17">Core subunit of the mitochondrial membrane respiratory chain NADH dehydrogenase (Complex I) which catalyzes electron transfer from NADH through the respiratory chain, using ubiquinone as an electron acceptor. Essential for the catalytic activity and assembly of complex I.</text>
</comment>
<dbReference type="Pfam" id="PF06444">
    <property type="entry name" value="NADH_dehy_S2_C"/>
    <property type="match status" value="1"/>
</dbReference>
<evidence type="ECO:0000256" key="4">
    <source>
        <dbReference type="ARBA" id="ARBA00021008"/>
    </source>
</evidence>
<evidence type="ECO:0000256" key="5">
    <source>
        <dbReference type="ARBA" id="ARBA00022448"/>
    </source>
</evidence>
<evidence type="ECO:0000256" key="1">
    <source>
        <dbReference type="ARBA" id="ARBA00004448"/>
    </source>
</evidence>
<evidence type="ECO:0000259" key="19">
    <source>
        <dbReference type="Pfam" id="PF06444"/>
    </source>
</evidence>
<keyword evidence="8 17" id="KW-0999">Mitochondrion inner membrane</keyword>
<evidence type="ECO:0000256" key="11">
    <source>
        <dbReference type="ARBA" id="ARBA00022989"/>
    </source>
</evidence>